<evidence type="ECO:0000313" key="3">
    <source>
        <dbReference type="Proteomes" id="UP001501116"/>
    </source>
</evidence>
<evidence type="ECO:0000256" key="1">
    <source>
        <dbReference type="SAM" id="MobiDB-lite"/>
    </source>
</evidence>
<dbReference type="Gene3D" id="3.40.50.720">
    <property type="entry name" value="NAD(P)-binding Rossmann-like Domain"/>
    <property type="match status" value="1"/>
</dbReference>
<proteinExistence type="predicted"/>
<dbReference type="InterPro" id="IPR036291">
    <property type="entry name" value="NAD(P)-bd_dom_sf"/>
</dbReference>
<dbReference type="InterPro" id="IPR002347">
    <property type="entry name" value="SDR_fam"/>
</dbReference>
<comment type="caution">
    <text evidence="2">The sequence shown here is derived from an EMBL/GenBank/DDBJ whole genome shotgun (WGS) entry which is preliminary data.</text>
</comment>
<dbReference type="EMBL" id="BAAANN010000029">
    <property type="protein sequence ID" value="GAA1977379.1"/>
    <property type="molecule type" value="Genomic_DNA"/>
</dbReference>
<dbReference type="Pfam" id="PF13561">
    <property type="entry name" value="adh_short_C2"/>
    <property type="match status" value="1"/>
</dbReference>
<gene>
    <name evidence="2" type="ORF">GCM10009754_61530</name>
</gene>
<keyword evidence="3" id="KW-1185">Reference proteome</keyword>
<dbReference type="SUPFAM" id="SSF51735">
    <property type="entry name" value="NAD(P)-binding Rossmann-fold domains"/>
    <property type="match status" value="1"/>
</dbReference>
<evidence type="ECO:0000313" key="2">
    <source>
        <dbReference type="EMBL" id="GAA1977379.1"/>
    </source>
</evidence>
<sequence>MASLGYGTKGIRVNTFLPGTTDTAFVRPKGLPNLVRAAFKKAWGPLNVSGLERMAAPEEIARSVVSLATDGFSYLTARRSKSAAGRAGKMHMPPGFPGRVTGPGPRTRRARISSTVPSGVRPEVSSQGPIGRPRSRAAISVGCSPSTTAWSGMEFPYGSEENEEDPGSDKAGVFLVF</sequence>
<organism evidence="2 3">
    <name type="scientific">Amycolatopsis minnesotensis</name>
    <dbReference type="NCBI Taxonomy" id="337894"/>
    <lineage>
        <taxon>Bacteria</taxon>
        <taxon>Bacillati</taxon>
        <taxon>Actinomycetota</taxon>
        <taxon>Actinomycetes</taxon>
        <taxon>Pseudonocardiales</taxon>
        <taxon>Pseudonocardiaceae</taxon>
        <taxon>Amycolatopsis</taxon>
    </lineage>
</organism>
<reference evidence="3" key="1">
    <citation type="journal article" date="2019" name="Int. J. Syst. Evol. Microbiol.">
        <title>The Global Catalogue of Microorganisms (GCM) 10K type strain sequencing project: providing services to taxonomists for standard genome sequencing and annotation.</title>
        <authorList>
            <consortium name="The Broad Institute Genomics Platform"/>
            <consortium name="The Broad Institute Genome Sequencing Center for Infectious Disease"/>
            <person name="Wu L."/>
            <person name="Ma J."/>
        </authorList>
    </citation>
    <scope>NUCLEOTIDE SEQUENCE [LARGE SCALE GENOMIC DNA]</scope>
    <source>
        <strain evidence="3">JCM 14545</strain>
    </source>
</reference>
<accession>A0ABP5DBX4</accession>
<feature type="region of interest" description="Disordered" evidence="1">
    <location>
        <begin position="83"/>
        <end position="138"/>
    </location>
</feature>
<feature type="region of interest" description="Disordered" evidence="1">
    <location>
        <begin position="152"/>
        <end position="177"/>
    </location>
</feature>
<name>A0ABP5DBX4_9PSEU</name>
<dbReference type="RefSeq" id="WP_344426726.1">
    <property type="nucleotide sequence ID" value="NZ_BAAANN010000029.1"/>
</dbReference>
<dbReference type="PRINTS" id="PR00081">
    <property type="entry name" value="GDHRDH"/>
</dbReference>
<protein>
    <submittedName>
        <fullName evidence="2">Uncharacterized protein</fullName>
    </submittedName>
</protein>
<dbReference type="Proteomes" id="UP001501116">
    <property type="component" value="Unassembled WGS sequence"/>
</dbReference>